<feature type="chain" id="PRO_5003954375" evidence="1">
    <location>
        <begin position="31"/>
        <end position="576"/>
    </location>
</feature>
<accession>L1NBI1</accession>
<dbReference type="STRING" id="1127699.HMPREF9151_01248"/>
<evidence type="ECO:0000313" key="4">
    <source>
        <dbReference type="Proteomes" id="UP000010433"/>
    </source>
</evidence>
<dbReference type="Proteomes" id="UP000010433">
    <property type="component" value="Unassembled WGS sequence"/>
</dbReference>
<comment type="caution">
    <text evidence="3">The sequence shown here is derived from an EMBL/GenBank/DDBJ whole genome shotgun (WGS) entry which is preliminary data.</text>
</comment>
<proteinExistence type="predicted"/>
<dbReference type="InterPro" id="IPR036378">
    <property type="entry name" value="FAS1_dom_sf"/>
</dbReference>
<dbReference type="InterPro" id="IPR000782">
    <property type="entry name" value="FAS1_domain"/>
</dbReference>
<name>L1NBI1_9BACT</name>
<sequence length="576" mass="64382">MMKKNKTYIYKGVKSIVVCLLLGFATTACSDWNDHYATDTSSSEGSANNSLWENIKGNAQFSEFADLVQKAGYTDVLNSSQTYTVWAPLNGTFDYATLAQEANAVLRKEFIQNHIAHNNYPATGTINERIFMLNEKVMNFSGNGSYSMDGISIAQVNLPGKNGVIHSLNGKLPFFENVYEAINTNTFPLDSLSKYYHSYDINQFDPSKSVVGPTVNGEITYLDSVFYENNTLYNRYNAYINREDSSYTMLLPTNTAWVKSKARLRNYFNYIPKLISKDPMLSGSEASKEITVKHTVLRDSLVDLYNLAGLTFNNNIVGNRPLKQLQTGQQLTADSLISTVNNRVYNEDTHDFFVGAQRINKSNGAVWVTDSIRIKSWNLWNPVITVQGEQSGYLAGVESGSSSRVTVLRADQNPDVAGSISGNAYREISPANASSNPSAHYYLPNILSTTYSIYVVFVPANILTNNVERIAPNIVQVTVSAANANGRVSERTLRTVRNDVTKVDTVYCGDFTFPVAYRGIENCNPYISLKSRVTAAQYNNKQNDRTIRIDCILLIPKELDTYRTSHPGYKYFDPFN</sequence>
<dbReference type="RefSeq" id="WP_009162462.1">
    <property type="nucleotide sequence ID" value="NZ_KB290995.1"/>
</dbReference>
<dbReference type="PROSITE" id="PS51257">
    <property type="entry name" value="PROKAR_LIPOPROTEIN"/>
    <property type="match status" value="1"/>
</dbReference>
<dbReference type="HOGENOM" id="CLU_035037_0_0_10"/>
<dbReference type="SUPFAM" id="SSF82153">
    <property type="entry name" value="FAS1 domain"/>
    <property type="match status" value="1"/>
</dbReference>
<dbReference type="Pfam" id="PF02469">
    <property type="entry name" value="Fasciclin"/>
    <property type="match status" value="1"/>
</dbReference>
<dbReference type="AlphaFoldDB" id="L1NBI1"/>
<keyword evidence="4" id="KW-1185">Reference proteome</keyword>
<feature type="signal peptide" evidence="1">
    <location>
        <begin position="1"/>
        <end position="30"/>
    </location>
</feature>
<keyword evidence="1" id="KW-0732">Signal</keyword>
<evidence type="ECO:0000256" key="1">
    <source>
        <dbReference type="SAM" id="SignalP"/>
    </source>
</evidence>
<dbReference type="EMBL" id="AMEP01000085">
    <property type="protein sequence ID" value="EKY00567.1"/>
    <property type="molecule type" value="Genomic_DNA"/>
</dbReference>
<reference evidence="3 4" key="1">
    <citation type="submission" date="2012-05" db="EMBL/GenBank/DDBJ databases">
        <authorList>
            <person name="Weinstock G."/>
            <person name="Sodergren E."/>
            <person name="Lobos E.A."/>
            <person name="Fulton L."/>
            <person name="Fulton R."/>
            <person name="Courtney L."/>
            <person name="Fronick C."/>
            <person name="O'Laughlin M."/>
            <person name="Godfrey J."/>
            <person name="Wilson R.M."/>
            <person name="Miner T."/>
            <person name="Farmer C."/>
            <person name="Delehaunty K."/>
            <person name="Cordes M."/>
            <person name="Minx P."/>
            <person name="Tomlinson C."/>
            <person name="Chen J."/>
            <person name="Wollam A."/>
            <person name="Pepin K.H."/>
            <person name="Bhonagiri V."/>
            <person name="Zhang X."/>
            <person name="Suruliraj S."/>
            <person name="Warren W."/>
            <person name="Mitreva M."/>
            <person name="Mardis E.R."/>
            <person name="Wilson R.K."/>
        </authorList>
    </citation>
    <scope>NUCLEOTIDE SEQUENCE [LARGE SCALE GENOMIC DNA]</scope>
    <source>
        <strain evidence="3 4">F0055</strain>
    </source>
</reference>
<feature type="domain" description="FAS1" evidence="2">
    <location>
        <begin position="48"/>
        <end position="172"/>
    </location>
</feature>
<dbReference type="OrthoDB" id="1083078at2"/>
<organism evidence="3 4">
    <name type="scientific">Hoylesella saccharolytica F0055</name>
    <dbReference type="NCBI Taxonomy" id="1127699"/>
    <lineage>
        <taxon>Bacteria</taxon>
        <taxon>Pseudomonadati</taxon>
        <taxon>Bacteroidota</taxon>
        <taxon>Bacteroidia</taxon>
        <taxon>Bacteroidales</taxon>
        <taxon>Prevotellaceae</taxon>
        <taxon>Hoylesella</taxon>
    </lineage>
</organism>
<evidence type="ECO:0000259" key="2">
    <source>
        <dbReference type="PROSITE" id="PS50213"/>
    </source>
</evidence>
<gene>
    <name evidence="3" type="ORF">HMPREF9151_01248</name>
</gene>
<dbReference type="PROSITE" id="PS50213">
    <property type="entry name" value="FAS1"/>
    <property type="match status" value="1"/>
</dbReference>
<protein>
    <submittedName>
        <fullName evidence="3">Fasciclin domain protein</fullName>
    </submittedName>
</protein>
<dbReference type="Gene3D" id="2.30.180.10">
    <property type="entry name" value="FAS1 domain"/>
    <property type="match status" value="1"/>
</dbReference>
<dbReference type="PATRIC" id="fig|1127699.3.peg.1156"/>
<evidence type="ECO:0000313" key="3">
    <source>
        <dbReference type="EMBL" id="EKY00567.1"/>
    </source>
</evidence>